<protein>
    <submittedName>
        <fullName evidence="5">23S rRNA (Guanosine2251-2'-O)-methyltransferase</fullName>
    </submittedName>
</protein>
<dbReference type="Proteomes" id="UP000256388">
    <property type="component" value="Unassembled WGS sequence"/>
</dbReference>
<dbReference type="RefSeq" id="WP_116224646.1">
    <property type="nucleotide sequence ID" value="NZ_AP018437.1"/>
</dbReference>
<dbReference type="OrthoDB" id="9794400at2"/>
<evidence type="ECO:0000256" key="2">
    <source>
        <dbReference type="ARBA" id="ARBA00022603"/>
    </source>
</evidence>
<evidence type="ECO:0000313" key="6">
    <source>
        <dbReference type="Proteomes" id="UP000256388"/>
    </source>
</evidence>
<dbReference type="GO" id="GO:0006396">
    <property type="term" value="P:RNA processing"/>
    <property type="evidence" value="ECO:0007669"/>
    <property type="project" value="InterPro"/>
</dbReference>
<dbReference type="PANTHER" id="PTHR46429:SF1">
    <property type="entry name" value="23S RRNA (GUANOSINE-2'-O-)-METHYLTRANSFERASE RLMB"/>
    <property type="match status" value="1"/>
</dbReference>
<dbReference type="InterPro" id="IPR029026">
    <property type="entry name" value="tRNA_m1G_MTases_N"/>
</dbReference>
<evidence type="ECO:0000313" key="5">
    <source>
        <dbReference type="EMBL" id="REG11518.1"/>
    </source>
</evidence>
<dbReference type="InterPro" id="IPR004441">
    <property type="entry name" value="rRNA_MeTrfase_TrmH"/>
</dbReference>
<evidence type="ECO:0000256" key="3">
    <source>
        <dbReference type="ARBA" id="ARBA00022679"/>
    </source>
</evidence>
<dbReference type="Gene3D" id="3.30.1330.30">
    <property type="match status" value="1"/>
</dbReference>
<name>A0A347ZRJ5_9CHLR</name>
<dbReference type="PANTHER" id="PTHR46429">
    <property type="entry name" value="23S RRNA (GUANOSINE-2'-O-)-METHYLTRANSFERASE RLMB"/>
    <property type="match status" value="1"/>
</dbReference>
<dbReference type="Pfam" id="PF00588">
    <property type="entry name" value="SpoU_methylase"/>
    <property type="match status" value="1"/>
</dbReference>
<reference evidence="5 6" key="1">
    <citation type="submission" date="2018-08" db="EMBL/GenBank/DDBJ databases">
        <title>Genomic Encyclopedia of Type Strains, Phase IV (KMG-IV): sequencing the most valuable type-strain genomes for metagenomic binning, comparative biology and taxonomic classification.</title>
        <authorList>
            <person name="Goeker M."/>
        </authorList>
    </citation>
    <scope>NUCLEOTIDE SEQUENCE [LARGE SCALE GENOMIC DNA]</scope>
    <source>
        <strain evidence="5 6">DSM 23923</strain>
    </source>
</reference>
<organism evidence="5 6">
    <name type="scientific">Pelolinea submarina</name>
    <dbReference type="NCBI Taxonomy" id="913107"/>
    <lineage>
        <taxon>Bacteria</taxon>
        <taxon>Bacillati</taxon>
        <taxon>Chloroflexota</taxon>
        <taxon>Anaerolineae</taxon>
        <taxon>Anaerolineales</taxon>
        <taxon>Anaerolineaceae</taxon>
        <taxon>Pelolinea</taxon>
    </lineage>
</organism>
<accession>A0A347ZRJ5</accession>
<evidence type="ECO:0000259" key="4">
    <source>
        <dbReference type="SMART" id="SM00967"/>
    </source>
</evidence>
<dbReference type="GO" id="GO:0005829">
    <property type="term" value="C:cytosol"/>
    <property type="evidence" value="ECO:0007669"/>
    <property type="project" value="TreeGrafter"/>
</dbReference>
<dbReference type="EMBL" id="QUMS01000001">
    <property type="protein sequence ID" value="REG11518.1"/>
    <property type="molecule type" value="Genomic_DNA"/>
</dbReference>
<keyword evidence="2 5" id="KW-0489">Methyltransferase</keyword>
<proteinExistence type="inferred from homology"/>
<dbReference type="Gene3D" id="3.40.1280.10">
    <property type="match status" value="1"/>
</dbReference>
<dbReference type="InterPro" id="IPR001537">
    <property type="entry name" value="SpoU_MeTrfase"/>
</dbReference>
<dbReference type="AlphaFoldDB" id="A0A347ZRJ5"/>
<comment type="caution">
    <text evidence="5">The sequence shown here is derived from an EMBL/GenBank/DDBJ whole genome shotgun (WGS) entry which is preliminary data.</text>
</comment>
<keyword evidence="3 5" id="KW-0808">Transferase</keyword>
<gene>
    <name evidence="5" type="ORF">DFR64_1408</name>
</gene>
<dbReference type="GO" id="GO:0032259">
    <property type="term" value="P:methylation"/>
    <property type="evidence" value="ECO:0007669"/>
    <property type="project" value="UniProtKB-KW"/>
</dbReference>
<dbReference type="NCBIfam" id="TIGR00186">
    <property type="entry name" value="rRNA_methyl_3"/>
    <property type="match status" value="1"/>
</dbReference>
<dbReference type="Pfam" id="PF08032">
    <property type="entry name" value="SpoU_sub_bind"/>
    <property type="match status" value="1"/>
</dbReference>
<comment type="similarity">
    <text evidence="1">Belongs to the class IV-like SAM-binding methyltransferase superfamily. RNA methyltransferase TrmH family.</text>
</comment>
<feature type="domain" description="RNA 2-O ribose methyltransferase substrate binding" evidence="4">
    <location>
        <begin position="4"/>
        <end position="79"/>
    </location>
</feature>
<dbReference type="SUPFAM" id="SSF55315">
    <property type="entry name" value="L30e-like"/>
    <property type="match status" value="1"/>
</dbReference>
<keyword evidence="6" id="KW-1185">Reference proteome</keyword>
<dbReference type="InterPro" id="IPR013123">
    <property type="entry name" value="SpoU_subst-bd"/>
</dbReference>
<dbReference type="SMART" id="SM00967">
    <property type="entry name" value="SpoU_sub_bind"/>
    <property type="match status" value="1"/>
</dbReference>
<dbReference type="CDD" id="cd18103">
    <property type="entry name" value="SpoU-like_RlmB"/>
    <property type="match status" value="1"/>
</dbReference>
<evidence type="ECO:0000256" key="1">
    <source>
        <dbReference type="ARBA" id="ARBA00007228"/>
    </source>
</evidence>
<dbReference type="InterPro" id="IPR029028">
    <property type="entry name" value="Alpha/beta_knot_MTases"/>
</dbReference>
<sequence>MKEWITGRNPVYECLRVGRRHFFRLQLAKGVEQKGRIPEILTLAKTARLNVEWVDRDALEEYSDNPQGVALQASEYPYADLQAIFDLAKKKGEPLFMLILDQIQDPQNMGTLIRSAEVFGVHGMVIPAHRSAGVTPAVVNASSGASEHLLIAPGNLAQAIDAVKEQNGWVIGLDMDSSATPLSQTNLKGNLAIVVGSEGEGLRRLVREKCDLITYIPMRGKVASLNAATAGSIVLQAAAAVR</sequence>
<dbReference type="GO" id="GO:0003723">
    <property type="term" value="F:RNA binding"/>
    <property type="evidence" value="ECO:0007669"/>
    <property type="project" value="InterPro"/>
</dbReference>
<dbReference type="GO" id="GO:0008173">
    <property type="term" value="F:RNA methyltransferase activity"/>
    <property type="evidence" value="ECO:0007669"/>
    <property type="project" value="InterPro"/>
</dbReference>
<dbReference type="SUPFAM" id="SSF75217">
    <property type="entry name" value="alpha/beta knot"/>
    <property type="match status" value="1"/>
</dbReference>
<dbReference type="InterPro" id="IPR029064">
    <property type="entry name" value="Ribosomal_eL30-like_sf"/>
</dbReference>